<dbReference type="InterPro" id="IPR007168">
    <property type="entry name" value="Phageshock_PspC_N"/>
</dbReference>
<reference evidence="9 10" key="1">
    <citation type="submission" date="2015-09" db="EMBL/GenBank/DDBJ databases">
        <title>A metagenomics-based metabolic model of nitrate-dependent anaerobic oxidation of methane by Methanoperedens-like archaea.</title>
        <authorList>
            <person name="Arshad A."/>
            <person name="Speth D.R."/>
            <person name="De Graaf R.M."/>
            <person name="Op Den Camp H.J."/>
            <person name="Jetten M.S."/>
            <person name="Welte C.U."/>
        </authorList>
    </citation>
    <scope>NUCLEOTIDE SEQUENCE [LARGE SCALE GENOMIC DNA]</scope>
</reference>
<evidence type="ECO:0000256" key="4">
    <source>
        <dbReference type="ARBA" id="ARBA00022989"/>
    </source>
</evidence>
<dbReference type="PATRIC" id="fig|1719120.3.peg.4076"/>
<dbReference type="Pfam" id="PF22570">
    <property type="entry name" value="LiaF-TM"/>
    <property type="match status" value="1"/>
</dbReference>
<sequence length="154" mass="17340">MSGERITKSKTDKVIDGVCGGIAEYFGIDSVIVRLVFIVLVFLNGIGLLLYIILVIIMPTADQAGQPQKETIQENVQEIGERVKEAGEGLGHAFSKRTEEKHSKRAGWFGIILILLGIFFLLENLHLIPWIDKDLLWPVIIIFVGVWLLIKRWS</sequence>
<dbReference type="PANTHER" id="PTHR33885">
    <property type="entry name" value="PHAGE SHOCK PROTEIN C"/>
    <property type="match status" value="1"/>
</dbReference>
<feature type="transmembrane region" description="Helical" evidence="6">
    <location>
        <begin position="35"/>
        <end position="57"/>
    </location>
</feature>
<comment type="caution">
    <text evidence="9">The sequence shown here is derived from an EMBL/GenBank/DDBJ whole genome shotgun (WGS) entry which is preliminary data.</text>
</comment>
<dbReference type="InterPro" id="IPR054331">
    <property type="entry name" value="LiaF_TM"/>
</dbReference>
<dbReference type="GO" id="GO:0005886">
    <property type="term" value="C:plasma membrane"/>
    <property type="evidence" value="ECO:0007669"/>
    <property type="project" value="UniProtKB-SubCell"/>
</dbReference>
<evidence type="ECO:0000259" key="7">
    <source>
        <dbReference type="Pfam" id="PF04024"/>
    </source>
</evidence>
<keyword evidence="5 6" id="KW-0472">Membrane</keyword>
<evidence type="ECO:0000313" key="10">
    <source>
        <dbReference type="Proteomes" id="UP000050360"/>
    </source>
</evidence>
<comment type="subcellular location">
    <subcellularLocation>
        <location evidence="1">Cell membrane</location>
        <topology evidence="1">Single-pass membrane protein</topology>
    </subcellularLocation>
</comment>
<feature type="domain" description="Phage shock protein PspC N-terminal" evidence="7">
    <location>
        <begin position="5"/>
        <end position="60"/>
    </location>
</feature>
<accession>A0A0N8KQC1</accession>
<evidence type="ECO:0000256" key="2">
    <source>
        <dbReference type="ARBA" id="ARBA00022475"/>
    </source>
</evidence>
<evidence type="ECO:0000313" key="9">
    <source>
        <dbReference type="EMBL" id="KPQ41722.1"/>
    </source>
</evidence>
<gene>
    <name evidence="9" type="ORF">MPEBLZ_03750</name>
</gene>
<evidence type="ECO:0000256" key="6">
    <source>
        <dbReference type="SAM" id="Phobius"/>
    </source>
</evidence>
<dbReference type="Pfam" id="PF04024">
    <property type="entry name" value="PspC"/>
    <property type="match status" value="1"/>
</dbReference>
<keyword evidence="4 6" id="KW-1133">Transmembrane helix</keyword>
<dbReference type="EMBL" id="LKCM01000311">
    <property type="protein sequence ID" value="KPQ41722.1"/>
    <property type="molecule type" value="Genomic_DNA"/>
</dbReference>
<dbReference type="Proteomes" id="UP000050360">
    <property type="component" value="Unassembled WGS sequence"/>
</dbReference>
<feature type="domain" description="LiaF transmembrane" evidence="8">
    <location>
        <begin position="104"/>
        <end position="152"/>
    </location>
</feature>
<dbReference type="AlphaFoldDB" id="A0A0N8KQC1"/>
<proteinExistence type="predicted"/>
<keyword evidence="3 6" id="KW-0812">Transmembrane</keyword>
<evidence type="ECO:0000256" key="3">
    <source>
        <dbReference type="ARBA" id="ARBA00022692"/>
    </source>
</evidence>
<protein>
    <submittedName>
        <fullName evidence="9">Stress-responsive transcriptional regulator</fullName>
    </submittedName>
</protein>
<evidence type="ECO:0000259" key="8">
    <source>
        <dbReference type="Pfam" id="PF22570"/>
    </source>
</evidence>
<keyword evidence="2" id="KW-1003">Cell membrane</keyword>
<feature type="transmembrane region" description="Helical" evidence="6">
    <location>
        <begin position="135"/>
        <end position="150"/>
    </location>
</feature>
<dbReference type="InterPro" id="IPR052027">
    <property type="entry name" value="PspC"/>
</dbReference>
<name>A0A0N8KQC1_9EURY</name>
<feature type="transmembrane region" description="Helical" evidence="6">
    <location>
        <begin position="106"/>
        <end position="129"/>
    </location>
</feature>
<dbReference type="PANTHER" id="PTHR33885:SF3">
    <property type="entry name" value="PHAGE SHOCK PROTEIN C"/>
    <property type="match status" value="1"/>
</dbReference>
<evidence type="ECO:0000256" key="1">
    <source>
        <dbReference type="ARBA" id="ARBA00004162"/>
    </source>
</evidence>
<organism evidence="9 10">
    <name type="scientific">Candidatus Methanoperedens nitratireducens</name>
    <dbReference type="NCBI Taxonomy" id="1392998"/>
    <lineage>
        <taxon>Archaea</taxon>
        <taxon>Methanobacteriati</taxon>
        <taxon>Methanobacteriota</taxon>
        <taxon>Stenosarchaea group</taxon>
        <taxon>Methanomicrobia</taxon>
        <taxon>Methanosarcinales</taxon>
        <taxon>ANME-2 cluster</taxon>
        <taxon>Candidatus Methanoperedentaceae</taxon>
        <taxon>Candidatus Methanoperedens</taxon>
    </lineage>
</organism>
<evidence type="ECO:0000256" key="5">
    <source>
        <dbReference type="ARBA" id="ARBA00023136"/>
    </source>
</evidence>